<keyword evidence="4" id="KW-1185">Reference proteome</keyword>
<feature type="transmembrane region" description="Helical" evidence="1">
    <location>
        <begin position="311"/>
        <end position="330"/>
    </location>
</feature>
<protein>
    <recommendedName>
        <fullName evidence="5">DUF4271 domain-containing protein</fullName>
    </recommendedName>
</protein>
<organism evidence="3 4">
    <name type="scientific">Aureibacter tunicatorum</name>
    <dbReference type="NCBI Taxonomy" id="866807"/>
    <lineage>
        <taxon>Bacteria</taxon>
        <taxon>Pseudomonadati</taxon>
        <taxon>Bacteroidota</taxon>
        <taxon>Cytophagia</taxon>
        <taxon>Cytophagales</taxon>
        <taxon>Persicobacteraceae</taxon>
        <taxon>Aureibacter</taxon>
    </lineage>
</organism>
<keyword evidence="1" id="KW-0812">Transmembrane</keyword>
<keyword evidence="2" id="KW-0732">Signal</keyword>
<feature type="transmembrane region" description="Helical" evidence="1">
    <location>
        <begin position="241"/>
        <end position="262"/>
    </location>
</feature>
<evidence type="ECO:0000256" key="2">
    <source>
        <dbReference type="SAM" id="SignalP"/>
    </source>
</evidence>
<sequence>MSIKTTLNILLFLCFLFVSNSSKALDPLVGSELRWYEFSDRRDEFIPLIDQNLNNVHLIGAFWDERASSDTFCIHLPANSSVYLNNSILWHSSEKDTLLFPSSGFDAYFKSGNNFVSIYNPDGLKGFQFESKVGENVELANGDNVILERKLDSFNDFFFIVFFTIIFIEIIFRNFFSRIGSSLWYKDLFSIIPVNEKVYSNNNFIYLIILCLWMALFFQTFLFVSLGDSGNITVLERLMTYFYYVMVLVLFGVVKLFGLALFSRVLNLKGLVDFHLLEYSRVYDLMFFIFVTCMAGLALREGGWHLDDVLLIKKVALFIYFSFLMILYYKMIAYKGYKKLQLFLYLCASEFLPFLVGMKFFLKI</sequence>
<feature type="transmembrane region" description="Helical" evidence="1">
    <location>
        <begin position="204"/>
        <end position="226"/>
    </location>
</feature>
<dbReference type="EMBL" id="JAVDQD010000001">
    <property type="protein sequence ID" value="MDR6237210.1"/>
    <property type="molecule type" value="Genomic_DNA"/>
</dbReference>
<keyword evidence="1" id="KW-1133">Transmembrane helix</keyword>
<feature type="transmembrane region" description="Helical" evidence="1">
    <location>
        <begin position="282"/>
        <end position="299"/>
    </location>
</feature>
<evidence type="ECO:0000313" key="4">
    <source>
        <dbReference type="Proteomes" id="UP001185092"/>
    </source>
</evidence>
<comment type="caution">
    <text evidence="3">The sequence shown here is derived from an EMBL/GenBank/DDBJ whole genome shotgun (WGS) entry which is preliminary data.</text>
</comment>
<keyword evidence="1" id="KW-0472">Membrane</keyword>
<dbReference type="RefSeq" id="WP_309936656.1">
    <property type="nucleotide sequence ID" value="NZ_AP025305.1"/>
</dbReference>
<reference evidence="3" key="1">
    <citation type="submission" date="2023-07" db="EMBL/GenBank/DDBJ databases">
        <title>Genomic Encyclopedia of Type Strains, Phase IV (KMG-IV): sequencing the most valuable type-strain genomes for metagenomic binning, comparative biology and taxonomic classification.</title>
        <authorList>
            <person name="Goeker M."/>
        </authorList>
    </citation>
    <scope>NUCLEOTIDE SEQUENCE</scope>
    <source>
        <strain evidence="3">DSM 26174</strain>
    </source>
</reference>
<name>A0AAE3XJQ4_9BACT</name>
<dbReference type="Proteomes" id="UP001185092">
    <property type="component" value="Unassembled WGS sequence"/>
</dbReference>
<dbReference type="AlphaFoldDB" id="A0AAE3XJQ4"/>
<proteinExistence type="predicted"/>
<evidence type="ECO:0000256" key="1">
    <source>
        <dbReference type="SAM" id="Phobius"/>
    </source>
</evidence>
<dbReference type="InterPro" id="IPR025367">
    <property type="entry name" value="DUF4271"/>
</dbReference>
<evidence type="ECO:0008006" key="5">
    <source>
        <dbReference type="Google" id="ProtNLM"/>
    </source>
</evidence>
<evidence type="ECO:0000313" key="3">
    <source>
        <dbReference type="EMBL" id="MDR6237210.1"/>
    </source>
</evidence>
<feature type="signal peptide" evidence="2">
    <location>
        <begin position="1"/>
        <end position="24"/>
    </location>
</feature>
<feature type="transmembrane region" description="Helical" evidence="1">
    <location>
        <begin position="157"/>
        <end position="176"/>
    </location>
</feature>
<feature type="transmembrane region" description="Helical" evidence="1">
    <location>
        <begin position="342"/>
        <end position="362"/>
    </location>
</feature>
<dbReference type="Pfam" id="PF14093">
    <property type="entry name" value="DUF4271"/>
    <property type="match status" value="1"/>
</dbReference>
<gene>
    <name evidence="3" type="ORF">HNQ88_000186</name>
</gene>
<feature type="chain" id="PRO_5041910430" description="DUF4271 domain-containing protein" evidence="2">
    <location>
        <begin position="25"/>
        <end position="364"/>
    </location>
</feature>
<accession>A0AAE3XJQ4</accession>